<keyword evidence="3" id="KW-0808">Transferase</keyword>
<protein>
    <submittedName>
        <fullName evidence="3">Phosphotransferase</fullName>
    </submittedName>
</protein>
<feature type="domain" description="Aminoglycoside phosphotransferase" evidence="2">
    <location>
        <begin position="28"/>
        <end position="256"/>
    </location>
</feature>
<dbReference type="Gene3D" id="3.90.1200.10">
    <property type="match status" value="1"/>
</dbReference>
<keyword evidence="4" id="KW-1185">Reference proteome</keyword>
<dbReference type="InterPro" id="IPR002575">
    <property type="entry name" value="Aminoglycoside_PTrfase"/>
</dbReference>
<proteinExistence type="inferred from homology"/>
<evidence type="ECO:0000256" key="1">
    <source>
        <dbReference type="ARBA" id="ARBA00038240"/>
    </source>
</evidence>
<gene>
    <name evidence="3" type="ORF">FXN63_00345</name>
</gene>
<dbReference type="KEGG" id="pacr:FXN63_00345"/>
<dbReference type="InterPro" id="IPR011009">
    <property type="entry name" value="Kinase-like_dom_sf"/>
</dbReference>
<evidence type="ECO:0000313" key="4">
    <source>
        <dbReference type="Proteomes" id="UP000325161"/>
    </source>
</evidence>
<dbReference type="Pfam" id="PF01636">
    <property type="entry name" value="APH"/>
    <property type="match status" value="1"/>
</dbReference>
<accession>A0A5C0B864</accession>
<name>A0A5C0B864_9BURK</name>
<dbReference type="PANTHER" id="PTHR21064:SF6">
    <property type="entry name" value="AMINOGLYCOSIDE PHOSPHOTRANSFERASE DOMAIN-CONTAINING PROTEIN"/>
    <property type="match status" value="1"/>
</dbReference>
<organism evidence="3 4">
    <name type="scientific">Pigmentiphaga aceris</name>
    <dbReference type="NCBI Taxonomy" id="1940612"/>
    <lineage>
        <taxon>Bacteria</taxon>
        <taxon>Pseudomonadati</taxon>
        <taxon>Pseudomonadota</taxon>
        <taxon>Betaproteobacteria</taxon>
        <taxon>Burkholderiales</taxon>
        <taxon>Alcaligenaceae</taxon>
        <taxon>Pigmentiphaga</taxon>
    </lineage>
</organism>
<reference evidence="3 4" key="1">
    <citation type="submission" date="2019-08" db="EMBL/GenBank/DDBJ databases">
        <title>Amphibian skin-associated Pigmentiphaga: genome sequence and occurrence across geography and hosts.</title>
        <authorList>
            <person name="Bletz M.C."/>
            <person name="Bunk B."/>
            <person name="Sproeer C."/>
            <person name="Biwer P."/>
            <person name="Reiter S."/>
            <person name="Rabemananjara F.C.E."/>
            <person name="Schulz S."/>
            <person name="Overmann J."/>
            <person name="Vences M."/>
        </authorList>
    </citation>
    <scope>NUCLEOTIDE SEQUENCE [LARGE SCALE GENOMIC DNA]</scope>
    <source>
        <strain evidence="3 4">Mada1488</strain>
    </source>
</reference>
<dbReference type="PANTHER" id="PTHR21064">
    <property type="entry name" value="AMINOGLYCOSIDE PHOSPHOTRANSFERASE DOMAIN-CONTAINING PROTEIN-RELATED"/>
    <property type="match status" value="1"/>
</dbReference>
<evidence type="ECO:0000313" key="3">
    <source>
        <dbReference type="EMBL" id="QEI09037.1"/>
    </source>
</evidence>
<dbReference type="Proteomes" id="UP000325161">
    <property type="component" value="Chromosome"/>
</dbReference>
<dbReference type="SUPFAM" id="SSF56112">
    <property type="entry name" value="Protein kinase-like (PK-like)"/>
    <property type="match status" value="1"/>
</dbReference>
<dbReference type="InterPro" id="IPR050249">
    <property type="entry name" value="Pseudomonas-type_ThrB"/>
</dbReference>
<dbReference type="AlphaFoldDB" id="A0A5C0B864"/>
<evidence type="ECO:0000259" key="2">
    <source>
        <dbReference type="Pfam" id="PF01636"/>
    </source>
</evidence>
<dbReference type="GO" id="GO:0019202">
    <property type="term" value="F:amino acid kinase activity"/>
    <property type="evidence" value="ECO:0007669"/>
    <property type="project" value="TreeGrafter"/>
</dbReference>
<comment type="similarity">
    <text evidence="1">Belongs to the pseudomonas-type ThrB family.</text>
</comment>
<dbReference type="EMBL" id="CP043046">
    <property type="protein sequence ID" value="QEI09037.1"/>
    <property type="molecule type" value="Genomic_DNA"/>
</dbReference>
<sequence length="336" mass="36926">MDEDEAIALARSRYGIQGKVTRFATEKDDTFRVEAADGRRFILKVANPSEDVSEISLQAELLQHIAQVDPDLPVPRILPDDAGRAYAQITDRAGQARQVRLMSYLDGTPLDSTASSPAEREQVGEVLGRLRHATAGFSHAADTRVLAWDVKHLQSLRPLLDDVSDPHQRAVLTAGMARFASIESRLAALPMQVLHNDFSRSNIVVDHALPAFVTGIIDFGDAVRTAVAIDVSTALLNQLPRDAAEHPVNDLFADGKDLLRGYLRQASLSDEELALVPHLVMGRAVARALITLWRARLFPQNATYILRNTEPGWAQLDWFLARSMDEVSGTLLNTAA</sequence>
<dbReference type="OrthoDB" id="156345at2"/>